<gene>
    <name evidence="2" type="ORF">GCM10008942_19540</name>
</gene>
<dbReference type="Proteomes" id="UP001499951">
    <property type="component" value="Unassembled WGS sequence"/>
</dbReference>
<evidence type="ECO:0000313" key="2">
    <source>
        <dbReference type="EMBL" id="GAA0570913.1"/>
    </source>
</evidence>
<evidence type="ECO:0000313" key="3">
    <source>
        <dbReference type="Proteomes" id="UP001499951"/>
    </source>
</evidence>
<feature type="domain" description="DUF6898" evidence="1">
    <location>
        <begin position="9"/>
        <end position="62"/>
    </location>
</feature>
<name>A0ABN1EP49_9PROT</name>
<proteinExistence type="predicted"/>
<reference evidence="2 3" key="1">
    <citation type="journal article" date="2019" name="Int. J. Syst. Evol. Microbiol.">
        <title>The Global Catalogue of Microorganisms (GCM) 10K type strain sequencing project: providing services to taxonomists for standard genome sequencing and annotation.</title>
        <authorList>
            <consortium name="The Broad Institute Genomics Platform"/>
            <consortium name="The Broad Institute Genome Sequencing Center for Infectious Disease"/>
            <person name="Wu L."/>
            <person name="Ma J."/>
        </authorList>
    </citation>
    <scope>NUCLEOTIDE SEQUENCE [LARGE SCALE GENOMIC DNA]</scope>
    <source>
        <strain evidence="2 3">JCM 15089</strain>
    </source>
</reference>
<protein>
    <recommendedName>
        <fullName evidence="1">DUF6898 domain-containing protein</fullName>
    </recommendedName>
</protein>
<dbReference type="Pfam" id="PF21839">
    <property type="entry name" value="DUF6898"/>
    <property type="match status" value="1"/>
</dbReference>
<comment type="caution">
    <text evidence="2">The sequence shown here is derived from an EMBL/GenBank/DDBJ whole genome shotgun (WGS) entry which is preliminary data.</text>
</comment>
<organism evidence="2 3">
    <name type="scientific">Rhizomicrobium electricum</name>
    <dbReference type="NCBI Taxonomy" id="480070"/>
    <lineage>
        <taxon>Bacteria</taxon>
        <taxon>Pseudomonadati</taxon>
        <taxon>Pseudomonadota</taxon>
        <taxon>Alphaproteobacteria</taxon>
        <taxon>Micropepsales</taxon>
        <taxon>Micropepsaceae</taxon>
        <taxon>Rhizomicrobium</taxon>
    </lineage>
</organism>
<dbReference type="InterPro" id="IPR054193">
    <property type="entry name" value="DUF6898"/>
</dbReference>
<keyword evidence="3" id="KW-1185">Reference proteome</keyword>
<accession>A0ABN1EP49</accession>
<dbReference type="RefSeq" id="WP_166933912.1">
    <property type="nucleotide sequence ID" value="NZ_BAAADD010000005.1"/>
</dbReference>
<dbReference type="EMBL" id="BAAADD010000005">
    <property type="protein sequence ID" value="GAA0570913.1"/>
    <property type="molecule type" value="Genomic_DNA"/>
</dbReference>
<sequence>MAAAPTTDEGVIIECIVNGALMKVSAVDPKTGTEACVFGPATAREALTRTAVQKLAMVLKKQK</sequence>
<evidence type="ECO:0000259" key="1">
    <source>
        <dbReference type="Pfam" id="PF21839"/>
    </source>
</evidence>